<sequence>RLGDSGVGSLAVALSDNCWPNRHSIPLGPLFLQPNCGRLSTIYKCQLHCKLRQRSRLSENSANSTLETVIMASNCKQLFFLAVLAVGICAAVCDTGSEDGVMAMPFSTAATVRNQLLTYVNARQISAPANVFCSNCLIRAWSRRNKSNRMISFHINNLNSAIQPYPKVVQDKLRALAFAATTSFENFNVQVQNSYAVKTAYIGAARKVNNIVDVAILDTNIVAALVPKYITMSRRQCKKILFWKKCKTVYFNVLRGYYANEINGMVTMLQHEAFKMFKEIVMSMPA</sequence>
<evidence type="ECO:0000313" key="1">
    <source>
        <dbReference type="Proteomes" id="UP000095280"/>
    </source>
</evidence>
<evidence type="ECO:0000313" key="2">
    <source>
        <dbReference type="WBParaSite" id="maker-uti_cns_0005708-snap-gene-0.7-mRNA-1"/>
    </source>
</evidence>
<name>A0A1I8HFF9_9PLAT</name>
<protein>
    <submittedName>
        <fullName evidence="2">Lipocalin</fullName>
    </submittedName>
</protein>
<dbReference type="WBParaSite" id="maker-uti_cns_0005708-snap-gene-0.7-mRNA-1">
    <property type="protein sequence ID" value="maker-uti_cns_0005708-snap-gene-0.7-mRNA-1"/>
    <property type="gene ID" value="maker-uti_cns_0005708-snap-gene-0.7"/>
</dbReference>
<keyword evidence="1" id="KW-1185">Reference proteome</keyword>
<proteinExistence type="predicted"/>
<reference evidence="2" key="1">
    <citation type="submission" date="2016-11" db="UniProtKB">
        <authorList>
            <consortium name="WormBaseParasite"/>
        </authorList>
    </citation>
    <scope>IDENTIFICATION</scope>
</reference>
<dbReference type="AlphaFoldDB" id="A0A1I8HFF9"/>
<organism evidence="1 2">
    <name type="scientific">Macrostomum lignano</name>
    <dbReference type="NCBI Taxonomy" id="282301"/>
    <lineage>
        <taxon>Eukaryota</taxon>
        <taxon>Metazoa</taxon>
        <taxon>Spiralia</taxon>
        <taxon>Lophotrochozoa</taxon>
        <taxon>Platyhelminthes</taxon>
        <taxon>Rhabditophora</taxon>
        <taxon>Macrostomorpha</taxon>
        <taxon>Macrostomida</taxon>
        <taxon>Macrostomidae</taxon>
        <taxon>Macrostomum</taxon>
    </lineage>
</organism>
<dbReference type="Proteomes" id="UP000095280">
    <property type="component" value="Unplaced"/>
</dbReference>
<accession>A0A1I8HFF9</accession>